<evidence type="ECO:0000313" key="1">
    <source>
        <dbReference type="EMBL" id="ACZ58996.1"/>
    </source>
</evidence>
<dbReference type="InterPro" id="IPR006427">
    <property type="entry name" value="Portal_HK97"/>
</dbReference>
<keyword evidence="1" id="KW-0614">Plasmid</keyword>
<sequence length="419" mass="47153">MGIFFKGETRNINPVDTSSAGDIFSAFPLNTIPLSSLSWDEHKALQNSDIFTAITTLSKDIAKLDIRVKENGIYKDKDRIEYLLNQAPNKYYNGYQLKNIVMMSALLTGKGYIKIERNNMQQVQALYHVKTSQIQLKDDNNGYYYEITNNGKTLRVKFEDVICIMPYSLDGINPITALDALKDDMNTQKFSKKFFANFFANGSQAGSVLKMKDGKLSPEARNKIKTEWQQANSGEDQAGKVLVLDETMDFQQLEINTDILNVINNSTASTKAIAKAFGLPLSKLGLTDPNTSLQDSLNDYLLNTLGSYMKVITAELNFKLIGTKEQYTKEFVFDTTAYRTVDWKEHVELINSQLDKGGITLDEYRNQLGYEPIPDGLGANHRVDLNHINLNVADDYQLRKTSVNNQAPQVNNLEGGENN</sequence>
<organism evidence="1">
    <name type="scientific">Staphylococcus aureus</name>
    <dbReference type="NCBI Taxonomy" id="1280"/>
    <lineage>
        <taxon>Bacteria</taxon>
        <taxon>Bacillati</taxon>
        <taxon>Bacillota</taxon>
        <taxon>Bacilli</taxon>
        <taxon>Bacillales</taxon>
        <taxon>Staphylococcaceae</taxon>
        <taxon>Staphylococcus</taxon>
    </lineage>
</organism>
<name>D2J896_STAAU</name>
<reference evidence="1" key="1">
    <citation type="submission" date="2009-08" db="EMBL/GenBank/DDBJ databases">
        <authorList>
            <person name="Gill J."/>
            <person name="Borman J."/>
            <person name="Shetty J."/>
            <person name="Hostetler J."/>
            <person name="Durkin S."/>
            <person name="Montgomery B."/>
        </authorList>
    </citation>
    <scope>NUCLEOTIDE SEQUENCE</scope>
    <source>
        <strain evidence="1">Y74T</strain>
        <plasmid evidence="1">pWBG758</plasmid>
    </source>
</reference>
<dbReference type="RefSeq" id="WP_012816577.1">
    <property type="nucleotide sequence ID" value="NC_013329.1"/>
</dbReference>
<dbReference type="Pfam" id="PF04860">
    <property type="entry name" value="Phage_portal"/>
    <property type="match status" value="1"/>
</dbReference>
<dbReference type="AlphaFoldDB" id="D2J896"/>
<accession>D2J896</accession>
<reference evidence="1" key="2">
    <citation type="submission" date="2009-12" db="EMBL/GenBank/DDBJ databases">
        <authorList>
            <person name="Summers A.O."/>
            <person name="Shearer J."/>
            <person name="Wireman J."/>
        </authorList>
    </citation>
    <scope>NUCLEOTIDE SEQUENCE</scope>
    <source>
        <strain evidence="1">Y74T</strain>
        <plasmid evidence="1">pWBG758</plasmid>
    </source>
</reference>
<proteinExistence type="predicted"/>
<dbReference type="InterPro" id="IPR006944">
    <property type="entry name" value="Phage/GTA_portal"/>
</dbReference>
<gene>
    <name evidence="1" type="ORF">SAP040A_014</name>
</gene>
<geneLocation type="plasmid" evidence="1">
    <name>pWBG758</name>
</geneLocation>
<dbReference type="EMBL" id="GQ900400">
    <property type="protein sequence ID" value="ACZ58996.1"/>
    <property type="molecule type" value="Genomic_DNA"/>
</dbReference>
<dbReference type="NCBIfam" id="TIGR01537">
    <property type="entry name" value="portal_HK97"/>
    <property type="match status" value="1"/>
</dbReference>
<protein>
    <submittedName>
        <fullName evidence="1">Portal protein</fullName>
    </submittedName>
</protein>